<proteinExistence type="inferred from homology"/>
<dbReference type="InterPro" id="IPR016024">
    <property type="entry name" value="ARM-type_fold"/>
</dbReference>
<reference evidence="8 9" key="1">
    <citation type="journal article" date="2013" name="Nature">
        <title>Insights into bilaterian evolution from three spiralian genomes.</title>
        <authorList>
            <person name="Simakov O."/>
            <person name="Marletaz F."/>
            <person name="Cho S.J."/>
            <person name="Edsinger-Gonzales E."/>
            <person name="Havlak P."/>
            <person name="Hellsten U."/>
            <person name="Kuo D.H."/>
            <person name="Larsson T."/>
            <person name="Lv J."/>
            <person name="Arendt D."/>
            <person name="Savage R."/>
            <person name="Osoegawa K."/>
            <person name="de Jong P."/>
            <person name="Grimwood J."/>
            <person name="Chapman J.A."/>
            <person name="Shapiro H."/>
            <person name="Aerts A."/>
            <person name="Otillar R.P."/>
            <person name="Terry A.Y."/>
            <person name="Boore J.L."/>
            <person name="Grigoriev I.V."/>
            <person name="Lindberg D.R."/>
            <person name="Seaver E.C."/>
            <person name="Weisblat D.A."/>
            <person name="Putnam N.H."/>
            <person name="Rokhsar D.S."/>
        </authorList>
    </citation>
    <scope>NUCLEOTIDE SEQUENCE [LARGE SCALE GENOMIC DNA]</scope>
</reference>
<dbReference type="Proteomes" id="UP000030746">
    <property type="component" value="Unassembled WGS sequence"/>
</dbReference>
<dbReference type="PANTHER" id="PTHR16056:SF2">
    <property type="entry name" value="TESTIS-EXPRESSED PROTEIN 10"/>
    <property type="match status" value="1"/>
</dbReference>
<name>V4AY19_LOTGI</name>
<keyword evidence="9" id="KW-1185">Reference proteome</keyword>
<dbReference type="OMA" id="WLEVRPQ"/>
<dbReference type="InterPro" id="IPR057949">
    <property type="entry name" value="TPR_TEX10"/>
</dbReference>
<dbReference type="Pfam" id="PF25781">
    <property type="entry name" value="TPR_TEX10"/>
    <property type="match status" value="1"/>
</dbReference>
<comment type="subcellular location">
    <subcellularLocation>
        <location evidence="1">Nucleus</location>
        <location evidence="1">Nucleolus</location>
    </subcellularLocation>
    <subcellularLocation>
        <location evidence="2">Nucleus</location>
        <location evidence="2">Nucleoplasm</location>
    </subcellularLocation>
</comment>
<dbReference type="SUPFAM" id="SSF48371">
    <property type="entry name" value="ARM repeat"/>
    <property type="match status" value="1"/>
</dbReference>
<dbReference type="InterPro" id="IPR011989">
    <property type="entry name" value="ARM-like"/>
</dbReference>
<dbReference type="HOGENOM" id="CLU_014208_0_0_1"/>
<dbReference type="RefSeq" id="XP_009049375.1">
    <property type="nucleotide sequence ID" value="XM_009051127.1"/>
</dbReference>
<dbReference type="KEGG" id="lgi:LOTGIDRAFT_230870"/>
<dbReference type="CTD" id="20248408"/>
<sequence length="878" mass="100110">MGKQKKNRQGADKTFQKKKVKVGKKLPKAANATKTSFKTKTIQIIQQLKKDQDQATTKRKLNIKDLLSQCMHYNMTVRLGAAQGMKELLSVSEEPLIDNLGTVIDRAGSLMTDKDYTVREAVLKLFEPLFNTVSPLRMTPFFPVLCAHLCCAMTHINAEIQQDSLLLFDLLLKAYPDLIVHSSNQLLSNFVEQISKQKFKNSSSGMRFGPSTKDSSKLSLSIAPNRQGSAQKWQSKVLNRLLKLLTIVLKDEDNGIESQENVLRVTENENHFMPFQNFMKKNWLQPGFAVRTPGMVQTSAVDLTDIQSIKQLVLNLFPLLIQCWVEAHDSEKNDGSLLYSEATSIRTTVLDIILLLIEYGTKNSDSLDVLWSNWLSEQFEVTFVNYFTSSFPFELLHGKKNKNKKQKVAEVNISPENLNLAVCSVMTKFIKTPSDFQQQSWIQPILKYIRYNIKTPDLALDIRRHLLQVLTSLIYAMRPNDQLLIFEDCVYRYQRAHHLSQEKQMFIHYFAKVIFKSEGRSDLDRPLISFLDSLPDLLLEVGQSNDAISTKIMSVIKNAVTSNITPVLKKWQSYIDLVYNIDTGVFLTSSKPLKKSMIEILYWLPALTKNQLKLFVNLIHHEGLEFEEGKYLIQVLQERFNKIIGEKINLDLIADQLGFLMLVMLGPKHSGIVSDVSKPVTDWSVIEQHFWKKQLSLDTFICKILQADFLPYADLVSDVVWSSLEKRKKNNLYTVLCLLSVLIKFPTSNISQDFTDLTITFACNLFSTEKTVESSLSSLYTLLEDAVCQPYLKTFIEATAKMILNSADQETAVNLTKMINVLTQISSLKTLIMESSSTDKGSYCGNLEKVTNFVQSKYSCVTNESWLSNLEYFTLQLK</sequence>
<evidence type="ECO:0000259" key="7">
    <source>
        <dbReference type="Pfam" id="PF25781"/>
    </source>
</evidence>
<accession>V4AY19</accession>
<evidence type="ECO:0000256" key="2">
    <source>
        <dbReference type="ARBA" id="ARBA00004642"/>
    </source>
</evidence>
<dbReference type="InterPro" id="IPR024679">
    <property type="entry name" value="Ipi1_N"/>
</dbReference>
<feature type="domain" description="Pre-rRNA-processing protein Ipi1 N-terminal" evidence="6">
    <location>
        <begin position="138"/>
        <end position="245"/>
    </location>
</feature>
<dbReference type="AlphaFoldDB" id="V4AY19"/>
<dbReference type="OrthoDB" id="361362at2759"/>
<dbReference type="Gene3D" id="1.25.10.10">
    <property type="entry name" value="Leucine-rich Repeat Variant"/>
    <property type="match status" value="1"/>
</dbReference>
<comment type="similarity">
    <text evidence="3">Belongs to the IPI1/TEX10 family.</text>
</comment>
<evidence type="ECO:0000256" key="5">
    <source>
        <dbReference type="SAM" id="MobiDB-lite"/>
    </source>
</evidence>
<dbReference type="EMBL" id="KB200869">
    <property type="protein sequence ID" value="ESO99935.1"/>
    <property type="molecule type" value="Genomic_DNA"/>
</dbReference>
<evidence type="ECO:0000259" key="6">
    <source>
        <dbReference type="Pfam" id="PF12333"/>
    </source>
</evidence>
<evidence type="ECO:0000256" key="1">
    <source>
        <dbReference type="ARBA" id="ARBA00004604"/>
    </source>
</evidence>
<evidence type="ECO:0000313" key="8">
    <source>
        <dbReference type="EMBL" id="ESO99935.1"/>
    </source>
</evidence>
<dbReference type="GeneID" id="20248408"/>
<keyword evidence="4" id="KW-0539">Nucleus</keyword>
<evidence type="ECO:0000313" key="9">
    <source>
        <dbReference type="Proteomes" id="UP000030746"/>
    </source>
</evidence>
<organism evidence="8 9">
    <name type="scientific">Lottia gigantea</name>
    <name type="common">Giant owl limpet</name>
    <dbReference type="NCBI Taxonomy" id="225164"/>
    <lineage>
        <taxon>Eukaryota</taxon>
        <taxon>Metazoa</taxon>
        <taxon>Spiralia</taxon>
        <taxon>Lophotrochozoa</taxon>
        <taxon>Mollusca</taxon>
        <taxon>Gastropoda</taxon>
        <taxon>Patellogastropoda</taxon>
        <taxon>Lottioidea</taxon>
        <taxon>Lottiidae</taxon>
        <taxon>Lottia</taxon>
    </lineage>
</organism>
<dbReference type="STRING" id="225164.V4AY19"/>
<feature type="compositionally biased region" description="Basic residues" evidence="5">
    <location>
        <begin position="16"/>
        <end position="26"/>
    </location>
</feature>
<dbReference type="PANTHER" id="PTHR16056">
    <property type="entry name" value="REGULATOR OF MICROTUBULE DYNAMICS PROTEIN"/>
    <property type="match status" value="1"/>
</dbReference>
<gene>
    <name evidence="8" type="ORF">LOTGIDRAFT_230870</name>
</gene>
<dbReference type="GO" id="GO:0071339">
    <property type="term" value="C:MLL1 complex"/>
    <property type="evidence" value="ECO:0007669"/>
    <property type="project" value="TreeGrafter"/>
</dbReference>
<dbReference type="Pfam" id="PF12333">
    <property type="entry name" value="Ipi1_N"/>
    <property type="match status" value="1"/>
</dbReference>
<evidence type="ECO:0000256" key="3">
    <source>
        <dbReference type="ARBA" id="ARBA00006427"/>
    </source>
</evidence>
<protein>
    <submittedName>
        <fullName evidence="8">Uncharacterized protein</fullName>
    </submittedName>
</protein>
<feature type="region of interest" description="Disordered" evidence="5">
    <location>
        <begin position="1"/>
        <end position="26"/>
    </location>
</feature>
<feature type="domain" description="TEX10-like TPR repeats" evidence="7">
    <location>
        <begin position="529"/>
        <end position="872"/>
    </location>
</feature>
<evidence type="ECO:0000256" key="4">
    <source>
        <dbReference type="ARBA" id="ARBA00023242"/>
    </source>
</evidence>